<name>A0A0P7C5Q7_9BACT</name>
<evidence type="ECO:0000259" key="4">
    <source>
        <dbReference type="PROSITE" id="PS50110"/>
    </source>
</evidence>
<comment type="caution">
    <text evidence="2">Lacks conserved residue(s) required for the propagation of feature annotation.</text>
</comment>
<dbReference type="PANTHER" id="PTHR43214">
    <property type="entry name" value="TWO-COMPONENT RESPONSE REGULATOR"/>
    <property type="match status" value="1"/>
</dbReference>
<dbReference type="SMART" id="SM00448">
    <property type="entry name" value="REC"/>
    <property type="match status" value="1"/>
</dbReference>
<dbReference type="SUPFAM" id="SSF46894">
    <property type="entry name" value="C-terminal effector domain of the bipartite response regulators"/>
    <property type="match status" value="1"/>
</dbReference>
<evidence type="ECO:0000256" key="2">
    <source>
        <dbReference type="PROSITE-ProRule" id="PRU00169"/>
    </source>
</evidence>
<dbReference type="InterPro" id="IPR011006">
    <property type="entry name" value="CheY-like_superfamily"/>
</dbReference>
<proteinExistence type="predicted"/>
<evidence type="ECO:0000313" key="5">
    <source>
        <dbReference type="EMBL" id="KPM48656.1"/>
    </source>
</evidence>
<dbReference type="InterPro" id="IPR036388">
    <property type="entry name" value="WH-like_DNA-bd_sf"/>
</dbReference>
<dbReference type="Pfam" id="PF00196">
    <property type="entry name" value="GerE"/>
    <property type="match status" value="1"/>
</dbReference>
<dbReference type="GO" id="GO:0003677">
    <property type="term" value="F:DNA binding"/>
    <property type="evidence" value="ECO:0007669"/>
    <property type="project" value="UniProtKB-KW"/>
</dbReference>
<dbReference type="InterPro" id="IPR001789">
    <property type="entry name" value="Sig_transdc_resp-reg_receiver"/>
</dbReference>
<keyword evidence="6" id="KW-1185">Reference proteome</keyword>
<reference evidence="5 6" key="1">
    <citation type="submission" date="2015-07" db="EMBL/GenBank/DDBJ databases">
        <title>The draft genome sequence of Leadbetterella sp. JN14-9.</title>
        <authorList>
            <person name="Liu Y."/>
            <person name="Du J."/>
            <person name="Shao Z."/>
        </authorList>
    </citation>
    <scope>NUCLEOTIDE SEQUENCE [LARGE SCALE GENOMIC DNA]</scope>
    <source>
        <strain evidence="5 6">JN14-9</strain>
    </source>
</reference>
<evidence type="ECO:0000259" key="3">
    <source>
        <dbReference type="PROSITE" id="PS50043"/>
    </source>
</evidence>
<sequence>MKITIAHKSTFFCQLLRESLQSRNYEVDSYATSGESARKQIETSKPDIAIIAFPLPGMNGIELVKKIKESGSASKILFMSQDSMEAKEVVNSLSVEGHVMSTDSMSQFFFALHEITAGRAYVSPNVEKLLMDSGSMKISSMVDDSLLGLLTPRELEIMKALSESCTTPEIAQRFTISKATVNNHRANIMNKLKLKGRNQLLGVAISLKPYYSISA</sequence>
<dbReference type="Gene3D" id="1.10.10.10">
    <property type="entry name" value="Winged helix-like DNA-binding domain superfamily/Winged helix DNA-binding domain"/>
    <property type="match status" value="1"/>
</dbReference>
<dbReference type="Proteomes" id="UP000050454">
    <property type="component" value="Unassembled WGS sequence"/>
</dbReference>
<protein>
    <recommendedName>
        <fullName evidence="7">LuxR family transcriptional regulator</fullName>
    </recommendedName>
</protein>
<dbReference type="Gene3D" id="3.40.50.2300">
    <property type="match status" value="1"/>
</dbReference>
<dbReference type="OrthoDB" id="9797341at2"/>
<organism evidence="5 6">
    <name type="scientific">Jiulongibacter sediminis</name>
    <dbReference type="NCBI Taxonomy" id="1605367"/>
    <lineage>
        <taxon>Bacteria</taxon>
        <taxon>Pseudomonadati</taxon>
        <taxon>Bacteroidota</taxon>
        <taxon>Cytophagia</taxon>
        <taxon>Cytophagales</taxon>
        <taxon>Leadbetterellaceae</taxon>
        <taxon>Jiulongibacter</taxon>
    </lineage>
</organism>
<dbReference type="EMBL" id="LGTQ01000006">
    <property type="protein sequence ID" value="KPM48656.1"/>
    <property type="molecule type" value="Genomic_DNA"/>
</dbReference>
<comment type="caution">
    <text evidence="5">The sequence shown here is derived from an EMBL/GenBank/DDBJ whole genome shotgun (WGS) entry which is preliminary data.</text>
</comment>
<feature type="domain" description="HTH luxR-type" evidence="3">
    <location>
        <begin position="143"/>
        <end position="208"/>
    </location>
</feature>
<dbReference type="Pfam" id="PF00072">
    <property type="entry name" value="Response_reg"/>
    <property type="match status" value="1"/>
</dbReference>
<dbReference type="CDD" id="cd00156">
    <property type="entry name" value="REC"/>
    <property type="match status" value="1"/>
</dbReference>
<dbReference type="AlphaFoldDB" id="A0A0P7C5Q7"/>
<dbReference type="PROSITE" id="PS50043">
    <property type="entry name" value="HTH_LUXR_2"/>
    <property type="match status" value="1"/>
</dbReference>
<dbReference type="InterPro" id="IPR039420">
    <property type="entry name" value="WalR-like"/>
</dbReference>
<feature type="domain" description="Response regulatory" evidence="4">
    <location>
        <begin position="2"/>
        <end position="116"/>
    </location>
</feature>
<dbReference type="InterPro" id="IPR000792">
    <property type="entry name" value="Tscrpt_reg_LuxR_C"/>
</dbReference>
<dbReference type="GO" id="GO:0000160">
    <property type="term" value="P:phosphorelay signal transduction system"/>
    <property type="evidence" value="ECO:0007669"/>
    <property type="project" value="InterPro"/>
</dbReference>
<dbReference type="PATRIC" id="fig|1605367.3.peg.3106"/>
<gene>
    <name evidence="5" type="ORF">AFM12_08625</name>
</gene>
<accession>A0A0P7C5Q7</accession>
<dbReference type="PRINTS" id="PR00038">
    <property type="entry name" value="HTHLUXR"/>
</dbReference>
<evidence type="ECO:0000313" key="6">
    <source>
        <dbReference type="Proteomes" id="UP000050454"/>
    </source>
</evidence>
<dbReference type="InterPro" id="IPR016032">
    <property type="entry name" value="Sig_transdc_resp-reg_C-effctor"/>
</dbReference>
<dbReference type="STRING" id="1605367.AFM12_08625"/>
<dbReference type="CDD" id="cd06170">
    <property type="entry name" value="LuxR_C_like"/>
    <property type="match status" value="1"/>
</dbReference>
<dbReference type="SMART" id="SM00421">
    <property type="entry name" value="HTH_LUXR"/>
    <property type="match status" value="1"/>
</dbReference>
<dbReference type="PROSITE" id="PS50110">
    <property type="entry name" value="RESPONSE_REGULATORY"/>
    <property type="match status" value="1"/>
</dbReference>
<evidence type="ECO:0008006" key="7">
    <source>
        <dbReference type="Google" id="ProtNLM"/>
    </source>
</evidence>
<dbReference type="SUPFAM" id="SSF52172">
    <property type="entry name" value="CheY-like"/>
    <property type="match status" value="1"/>
</dbReference>
<dbReference type="GO" id="GO:0006355">
    <property type="term" value="P:regulation of DNA-templated transcription"/>
    <property type="evidence" value="ECO:0007669"/>
    <property type="project" value="InterPro"/>
</dbReference>
<evidence type="ECO:0000256" key="1">
    <source>
        <dbReference type="ARBA" id="ARBA00023125"/>
    </source>
</evidence>
<dbReference type="RefSeq" id="WP_055146701.1">
    <property type="nucleotide sequence ID" value="NZ_JXSZ01000006.1"/>
</dbReference>
<keyword evidence="1" id="KW-0238">DNA-binding</keyword>